<comment type="caution">
    <text evidence="1">The sequence shown here is derived from an EMBL/GenBank/DDBJ whole genome shotgun (WGS) entry which is preliminary data.</text>
</comment>
<keyword evidence="2" id="KW-1185">Reference proteome</keyword>
<evidence type="ECO:0000313" key="2">
    <source>
        <dbReference type="Proteomes" id="UP000218542"/>
    </source>
</evidence>
<reference evidence="2" key="1">
    <citation type="journal article" date="2017" name="Environ. Microbiol. Rep.">
        <title>Genetic Diversity of Marine Anaerobic Ammonium-Oxidizing Bacteria as Revealed by Genomic and Proteomic Analyses of 'Candidatus Scalindua japonica'.</title>
        <authorList>
            <person name="Oshiki M."/>
            <person name="Mizuto K."/>
            <person name="Kimura Z."/>
            <person name="Kindaichi T."/>
            <person name="Satoh H."/>
            <person name="Okabe S."/>
        </authorList>
    </citation>
    <scope>NUCLEOTIDE SEQUENCE [LARGE SCALE GENOMIC DNA]</scope>
    <source>
        <strain evidence="2">husup-a2</strain>
    </source>
</reference>
<name>A0A286TYA0_9BACT</name>
<sequence length="185" mass="20134">MGNNTYTDAHGKSPATISSKHNELGDIKIFHSLELDFRLVGTIIAGEENSYAVIMDETTSKQGTYKLGESINEATVLKIDKESITVEKDGTAQVLRITGGSYTEAASSELLSGDVPPSIGVSKDLPYFEPVFSMTGPPVDENIAVEELPYFEPITNNTGPSFDDEEIYEDLPGFEPFVSYAELPE</sequence>
<accession>A0A286TYA0</accession>
<gene>
    <name evidence="1" type="ORF">SCALIN_C15_0003</name>
</gene>
<protein>
    <submittedName>
        <fullName evidence="1">Glutamate synthase domain 2</fullName>
    </submittedName>
</protein>
<evidence type="ECO:0000313" key="1">
    <source>
        <dbReference type="EMBL" id="GAX60862.1"/>
    </source>
</evidence>
<organism evidence="1 2">
    <name type="scientific">Candidatus Scalindua japonica</name>
    <dbReference type="NCBI Taxonomy" id="1284222"/>
    <lineage>
        <taxon>Bacteria</taxon>
        <taxon>Pseudomonadati</taxon>
        <taxon>Planctomycetota</taxon>
        <taxon>Candidatus Brocadiia</taxon>
        <taxon>Candidatus Brocadiales</taxon>
        <taxon>Candidatus Scalinduaceae</taxon>
        <taxon>Candidatus Scalindua</taxon>
    </lineage>
</organism>
<proteinExistence type="predicted"/>
<dbReference type="Gene3D" id="2.30.30.830">
    <property type="match status" value="1"/>
</dbReference>
<dbReference type="Proteomes" id="UP000218542">
    <property type="component" value="Unassembled WGS sequence"/>
</dbReference>
<dbReference type="AlphaFoldDB" id="A0A286TYA0"/>
<dbReference type="EMBL" id="BAOS01000015">
    <property type="protein sequence ID" value="GAX60862.1"/>
    <property type="molecule type" value="Genomic_DNA"/>
</dbReference>